<sequence>MVVGLLTPRSQCVRVNGTMSEVLHMVAACLHSSTLYTDQCPSLHQDRRFNHCQPALWGGAGPWSRTMEKDHGAGPWSRTMEQDNGAGPWSRTMEQDHGAAPFFGA</sequence>
<accession>A0AAV2MEG2</accession>
<evidence type="ECO:0000313" key="2">
    <source>
        <dbReference type="EMBL" id="CAL1611757.1"/>
    </source>
</evidence>
<reference evidence="2 3" key="1">
    <citation type="submission" date="2024-04" db="EMBL/GenBank/DDBJ databases">
        <authorList>
            <person name="Waldvogel A.-M."/>
            <person name="Schoenle A."/>
        </authorList>
    </citation>
    <scope>NUCLEOTIDE SEQUENCE [LARGE SCALE GENOMIC DNA]</scope>
</reference>
<evidence type="ECO:0000256" key="1">
    <source>
        <dbReference type="SAM" id="MobiDB-lite"/>
    </source>
</evidence>
<dbReference type="EMBL" id="OZ035829">
    <property type="protein sequence ID" value="CAL1611757.1"/>
    <property type="molecule type" value="Genomic_DNA"/>
</dbReference>
<feature type="region of interest" description="Disordered" evidence="1">
    <location>
        <begin position="60"/>
        <end position="105"/>
    </location>
</feature>
<protein>
    <submittedName>
        <fullName evidence="2">Uncharacterized protein</fullName>
    </submittedName>
</protein>
<dbReference type="AlphaFoldDB" id="A0AAV2MEG2"/>
<keyword evidence="3" id="KW-1185">Reference proteome</keyword>
<proteinExistence type="predicted"/>
<gene>
    <name evidence="2" type="ORF">KC01_LOCUS38148</name>
</gene>
<name>A0AAV2MEG2_KNICA</name>
<evidence type="ECO:0000313" key="3">
    <source>
        <dbReference type="Proteomes" id="UP001497482"/>
    </source>
</evidence>
<organism evidence="2 3">
    <name type="scientific">Knipowitschia caucasica</name>
    <name type="common">Caucasian dwarf goby</name>
    <name type="synonym">Pomatoschistus caucasicus</name>
    <dbReference type="NCBI Taxonomy" id="637954"/>
    <lineage>
        <taxon>Eukaryota</taxon>
        <taxon>Metazoa</taxon>
        <taxon>Chordata</taxon>
        <taxon>Craniata</taxon>
        <taxon>Vertebrata</taxon>
        <taxon>Euteleostomi</taxon>
        <taxon>Actinopterygii</taxon>
        <taxon>Neopterygii</taxon>
        <taxon>Teleostei</taxon>
        <taxon>Neoteleostei</taxon>
        <taxon>Acanthomorphata</taxon>
        <taxon>Gobiaria</taxon>
        <taxon>Gobiiformes</taxon>
        <taxon>Gobioidei</taxon>
        <taxon>Gobiidae</taxon>
        <taxon>Gobiinae</taxon>
        <taxon>Knipowitschia</taxon>
    </lineage>
</organism>
<dbReference type="Proteomes" id="UP001497482">
    <property type="component" value="Chromosome 7"/>
</dbReference>